<evidence type="ECO:0000313" key="2">
    <source>
        <dbReference type="EMBL" id="CAB3223131.1"/>
    </source>
</evidence>
<evidence type="ECO:0000313" key="3">
    <source>
        <dbReference type="Proteomes" id="UP000494256"/>
    </source>
</evidence>
<name>A0A8S0YUU1_ARCPL</name>
<feature type="region of interest" description="Disordered" evidence="1">
    <location>
        <begin position="123"/>
        <end position="217"/>
    </location>
</feature>
<dbReference type="OrthoDB" id="7456765at2759"/>
<organism evidence="2 3">
    <name type="scientific">Arctia plantaginis</name>
    <name type="common">Wood tiger moth</name>
    <name type="synonym">Phalaena plantaginis</name>
    <dbReference type="NCBI Taxonomy" id="874455"/>
    <lineage>
        <taxon>Eukaryota</taxon>
        <taxon>Metazoa</taxon>
        <taxon>Ecdysozoa</taxon>
        <taxon>Arthropoda</taxon>
        <taxon>Hexapoda</taxon>
        <taxon>Insecta</taxon>
        <taxon>Pterygota</taxon>
        <taxon>Neoptera</taxon>
        <taxon>Endopterygota</taxon>
        <taxon>Lepidoptera</taxon>
        <taxon>Glossata</taxon>
        <taxon>Ditrysia</taxon>
        <taxon>Noctuoidea</taxon>
        <taxon>Erebidae</taxon>
        <taxon>Arctiinae</taxon>
        <taxon>Arctia</taxon>
    </lineage>
</organism>
<gene>
    <name evidence="2" type="ORF">APLA_LOCUS1360</name>
</gene>
<reference evidence="2 3" key="1">
    <citation type="submission" date="2020-04" db="EMBL/GenBank/DDBJ databases">
        <authorList>
            <person name="Wallbank WR R."/>
            <person name="Pardo Diaz C."/>
            <person name="Kozak K."/>
            <person name="Martin S."/>
            <person name="Jiggins C."/>
            <person name="Moest M."/>
            <person name="Warren A I."/>
            <person name="Byers J.R.P. K."/>
            <person name="Montejo-Kovacevich G."/>
            <person name="Yen C E."/>
        </authorList>
    </citation>
    <scope>NUCLEOTIDE SEQUENCE [LARGE SCALE GENOMIC DNA]</scope>
</reference>
<feature type="compositionally biased region" description="Polar residues" evidence="1">
    <location>
        <begin position="200"/>
        <end position="217"/>
    </location>
</feature>
<comment type="caution">
    <text evidence="2">The sequence shown here is derived from an EMBL/GenBank/DDBJ whole genome shotgun (WGS) entry which is preliminary data.</text>
</comment>
<sequence>MPSLNAQRSVQQYFHLTGLPYSSPQLPATPHTTTSHNIVTSPATSQAIPATGLPSLAALSLPSLIVAATQPQTEPCELPSPKDSNIDGKLLNNLAIALQMLILSNILNTSPTDKASDVCKPKIAESPQNNFSPTPTTYSQTHSPTEPSYSPFQLSYSPPQTSYSPPQTTYSSQPSYGQPQYSYTQPQSSYSSTQNTYGQNPNSYSPTQSNYSPPQTEYYVSQPEQILPSGNLVSISNFVEPKLEQTLKRTRNNFDFVSPYEALAKSYSDSSSTYMPSVSRRDFQSPYTMIDTNMDFFPMNDLF</sequence>
<protein>
    <submittedName>
        <fullName evidence="2">Uncharacterized protein</fullName>
    </submittedName>
</protein>
<proteinExistence type="predicted"/>
<dbReference type="Proteomes" id="UP000494256">
    <property type="component" value="Unassembled WGS sequence"/>
</dbReference>
<dbReference type="EMBL" id="CADEBD010000146">
    <property type="protein sequence ID" value="CAB3223131.1"/>
    <property type="molecule type" value="Genomic_DNA"/>
</dbReference>
<dbReference type="AlphaFoldDB" id="A0A8S0YUU1"/>
<feature type="compositionally biased region" description="Low complexity" evidence="1">
    <location>
        <begin position="155"/>
        <end position="199"/>
    </location>
</feature>
<accession>A0A8S0YUU1</accession>
<feature type="compositionally biased region" description="Polar residues" evidence="1">
    <location>
        <begin position="126"/>
        <end position="154"/>
    </location>
</feature>
<evidence type="ECO:0000256" key="1">
    <source>
        <dbReference type="SAM" id="MobiDB-lite"/>
    </source>
</evidence>